<evidence type="ECO:0000256" key="1">
    <source>
        <dbReference type="SAM" id="Coils"/>
    </source>
</evidence>
<proteinExistence type="predicted"/>
<comment type="caution">
    <text evidence="2">The sequence shown here is derived from an EMBL/GenBank/DDBJ whole genome shotgun (WGS) entry which is preliminary data.</text>
</comment>
<dbReference type="RefSeq" id="WP_269966543.1">
    <property type="nucleotide sequence ID" value="NZ_JAKMUZ010000024.1"/>
</dbReference>
<evidence type="ECO:0000313" key="2">
    <source>
        <dbReference type="EMBL" id="MCZ9297043.1"/>
    </source>
</evidence>
<name>A0A9X3M2F6_9CORY</name>
<organism evidence="2 3">
    <name type="scientific">Corynebacterium yonathiae</name>
    <dbReference type="NCBI Taxonomy" id="2913504"/>
    <lineage>
        <taxon>Bacteria</taxon>
        <taxon>Bacillati</taxon>
        <taxon>Actinomycetota</taxon>
        <taxon>Actinomycetes</taxon>
        <taxon>Mycobacteriales</taxon>
        <taxon>Corynebacteriaceae</taxon>
        <taxon>Corynebacterium</taxon>
    </lineage>
</organism>
<reference evidence="2" key="1">
    <citation type="submission" date="2022-02" db="EMBL/GenBank/DDBJ databases">
        <title>Corynebacterium sp. from urogenital microbiome.</title>
        <authorList>
            <person name="Cappelli E.A."/>
            <person name="Ribeiro T.G."/>
            <person name="Peixe L."/>
        </authorList>
    </citation>
    <scope>NUCLEOTIDE SEQUENCE</scope>
    <source>
        <strain evidence="2">C21Ua_68</strain>
    </source>
</reference>
<protein>
    <submittedName>
        <fullName evidence="2">Uncharacterized protein</fullName>
    </submittedName>
</protein>
<evidence type="ECO:0000313" key="3">
    <source>
        <dbReference type="Proteomes" id="UP001146439"/>
    </source>
</evidence>
<keyword evidence="1" id="KW-0175">Coiled coil</keyword>
<feature type="coiled-coil region" evidence="1">
    <location>
        <begin position="259"/>
        <end position="286"/>
    </location>
</feature>
<dbReference type="AlphaFoldDB" id="A0A9X3M2F6"/>
<gene>
    <name evidence="2" type="ORF">L8V22_10860</name>
</gene>
<accession>A0A9X3M2F6</accession>
<sequence>MPTPYLIADSAQVTVLRSLASTAFGKYSLALPEGVDLEDVYEVSAAGNELAYVSSLGSKRRVGGMFRRFVRADVNITAQGEDMVPASDVERVLDEAAKRVSGDFFLESDITRAGLGPWVPMVDFQVGDIANVEIWGRVVPLAVTRIEPKRTDHSDNDWSVHVGGQLLSDSEARLAENTDIYNAVVSDRRELAGLDGKIRTETNNRKADVESVRGVLTGEGEGQEDLLASLAGLNEQLQKTQASPQPGLIPAYIALNTRLWEVQQEVNAKNEEFQRLTAELDAQQSEQIEQMQEVQKQQALESQGRMRELMATPGGTSDPNVKVTREANGSWRFSVEDAVKGSMLHAKWYKGTFGEGESVTVDFEDIRVIDSDVLSFNPPLSTPYIFLRWAEAQKKQVTVDRFSGPWSISRSTWSNVLTVNAPAKTAEQVALRLKVTWSAATYDDTYGIRIRAGGRVLQERMMEHLGPWSFLENGRRWMSVTVSNATVEPGEDITVDVYSTATLAGGRRVEQVELTGTWIEEV</sequence>
<dbReference type="EMBL" id="JAKMUZ010000024">
    <property type="protein sequence ID" value="MCZ9297043.1"/>
    <property type="molecule type" value="Genomic_DNA"/>
</dbReference>
<dbReference type="Proteomes" id="UP001146439">
    <property type="component" value="Unassembled WGS sequence"/>
</dbReference>